<name>A0A6N2RZN4_9BACT</name>
<dbReference type="Gene3D" id="3.30.1450.10">
    <property type="match status" value="1"/>
</dbReference>
<dbReference type="GO" id="GO:0009279">
    <property type="term" value="C:cell outer membrane"/>
    <property type="evidence" value="ECO:0007669"/>
    <property type="project" value="UniProtKB-SubCell"/>
</dbReference>
<dbReference type="PRINTS" id="PR01021">
    <property type="entry name" value="OMPADOMAIN"/>
</dbReference>
<dbReference type="EMBL" id="CACRSK010000002">
    <property type="protein sequence ID" value="VYS86382.1"/>
    <property type="molecule type" value="Genomic_DNA"/>
</dbReference>
<evidence type="ECO:0000256" key="1">
    <source>
        <dbReference type="ARBA" id="ARBA00004442"/>
    </source>
</evidence>
<evidence type="ECO:0000313" key="8">
    <source>
        <dbReference type="EMBL" id="VYS86382.1"/>
    </source>
</evidence>
<reference evidence="8" key="1">
    <citation type="submission" date="2019-11" db="EMBL/GenBank/DDBJ databases">
        <authorList>
            <person name="Feng L."/>
        </authorList>
    </citation>
    <scope>NUCLEOTIDE SEQUENCE</scope>
    <source>
        <strain evidence="8">CUreolyticusLFYP111</strain>
    </source>
</reference>
<organism evidence="8">
    <name type="scientific">Campylobacter ureolyticus</name>
    <dbReference type="NCBI Taxonomy" id="827"/>
    <lineage>
        <taxon>Bacteria</taxon>
        <taxon>Pseudomonadati</taxon>
        <taxon>Campylobacterota</taxon>
        <taxon>Epsilonproteobacteria</taxon>
        <taxon>Campylobacterales</taxon>
        <taxon>Campylobacteraceae</taxon>
        <taxon>Campylobacter</taxon>
    </lineage>
</organism>
<feature type="domain" description="OmpA-like" evidence="7">
    <location>
        <begin position="139"/>
        <end position="262"/>
    </location>
</feature>
<dbReference type="InterPro" id="IPR050330">
    <property type="entry name" value="Bact_OuterMem_StrucFunc"/>
</dbReference>
<proteinExistence type="predicted"/>
<keyword evidence="2 6" id="KW-0732">Signal</keyword>
<dbReference type="InterPro" id="IPR006665">
    <property type="entry name" value="OmpA-like"/>
</dbReference>
<dbReference type="CDD" id="cd07185">
    <property type="entry name" value="OmpA_C-like"/>
    <property type="match status" value="1"/>
</dbReference>
<evidence type="ECO:0000256" key="6">
    <source>
        <dbReference type="SAM" id="SignalP"/>
    </source>
</evidence>
<dbReference type="InterPro" id="IPR036737">
    <property type="entry name" value="OmpA-like_sf"/>
</dbReference>
<dbReference type="Pfam" id="PF04355">
    <property type="entry name" value="BamE"/>
    <property type="match status" value="1"/>
</dbReference>
<dbReference type="PROSITE" id="PS51257">
    <property type="entry name" value="PROKAR_LIPOPROTEIN"/>
    <property type="match status" value="1"/>
</dbReference>
<dbReference type="PANTHER" id="PTHR30329">
    <property type="entry name" value="STATOR ELEMENT OF FLAGELLAR MOTOR COMPLEX"/>
    <property type="match status" value="1"/>
</dbReference>
<comment type="subcellular location">
    <subcellularLocation>
        <location evidence="1">Cell outer membrane</location>
    </subcellularLocation>
</comment>
<dbReference type="PANTHER" id="PTHR30329:SF21">
    <property type="entry name" value="LIPOPROTEIN YIAD-RELATED"/>
    <property type="match status" value="1"/>
</dbReference>
<dbReference type="SUPFAM" id="SSF103088">
    <property type="entry name" value="OmpA-like"/>
    <property type="match status" value="1"/>
</dbReference>
<dbReference type="Pfam" id="PF00691">
    <property type="entry name" value="OmpA"/>
    <property type="match status" value="1"/>
</dbReference>
<evidence type="ECO:0000256" key="2">
    <source>
        <dbReference type="ARBA" id="ARBA00022729"/>
    </source>
</evidence>
<feature type="chain" id="PRO_5026688810" evidence="6">
    <location>
        <begin position="23"/>
        <end position="262"/>
    </location>
</feature>
<evidence type="ECO:0000256" key="4">
    <source>
        <dbReference type="ARBA" id="ARBA00023237"/>
    </source>
</evidence>
<dbReference type="InterPro" id="IPR037873">
    <property type="entry name" value="BamE-like"/>
</dbReference>
<sequence>MKKISLVVLAVLGMLFLQGCTAKSSTKVPRNGIMTKDEVTFPKPEKSIYKKALSVNLENIRKIEVGMSKDEIRKLIGVPHFSAGLAYVVEWDYLFNLKEKAGDKDMICQYKIVYDFDTYKAASLFWNTKECEDFVNKNKKTQSIELSSDFLFKFASANLNQNGKNEISNLVNKFGKENIKTIFVVGHTDLIGSDKSNLILSQKRANSVKNEFVKNGILSSKITTSGAGESEPVKECDSNLAKNKLIECLAPNRRVNVDITTY</sequence>
<evidence type="ECO:0000256" key="5">
    <source>
        <dbReference type="PROSITE-ProRule" id="PRU00473"/>
    </source>
</evidence>
<dbReference type="InterPro" id="IPR006664">
    <property type="entry name" value="OMP_bac"/>
</dbReference>
<dbReference type="AlphaFoldDB" id="A0A6N2RZN4"/>
<dbReference type="InterPro" id="IPR007450">
    <property type="entry name" value="BamE_dom"/>
</dbReference>
<evidence type="ECO:0000259" key="7">
    <source>
        <dbReference type="PROSITE" id="PS51123"/>
    </source>
</evidence>
<protein>
    <submittedName>
        <fullName evidence="8">Outer membrane protein A</fullName>
    </submittedName>
</protein>
<dbReference type="PROSITE" id="PS51123">
    <property type="entry name" value="OMPA_2"/>
    <property type="match status" value="1"/>
</dbReference>
<gene>
    <name evidence="8" type="primary">ompA</name>
    <name evidence="8" type="ORF">CULFYP111_00659</name>
</gene>
<evidence type="ECO:0000256" key="3">
    <source>
        <dbReference type="ARBA" id="ARBA00023136"/>
    </source>
</evidence>
<dbReference type="Gene3D" id="3.30.1330.60">
    <property type="entry name" value="OmpA-like domain"/>
    <property type="match status" value="1"/>
</dbReference>
<accession>A0A6N2RZN4</accession>
<feature type="signal peptide" evidence="6">
    <location>
        <begin position="1"/>
        <end position="22"/>
    </location>
</feature>
<keyword evidence="4" id="KW-0998">Cell outer membrane</keyword>
<dbReference type="RefSeq" id="WP_156847110.1">
    <property type="nucleotide sequence ID" value="NZ_CACRSK010000002.1"/>
</dbReference>
<keyword evidence="3 5" id="KW-0472">Membrane</keyword>